<dbReference type="KEGG" id="fgg:FSB75_14020"/>
<evidence type="ECO:0008006" key="5">
    <source>
        <dbReference type="Google" id="ProtNLM"/>
    </source>
</evidence>
<evidence type="ECO:0000313" key="3">
    <source>
        <dbReference type="EMBL" id="QEC56967.1"/>
    </source>
</evidence>
<gene>
    <name evidence="3" type="ORF">FSB75_14020</name>
</gene>
<dbReference type="AlphaFoldDB" id="A0A5B8UJU5"/>
<evidence type="ECO:0000256" key="2">
    <source>
        <dbReference type="SAM" id="SignalP"/>
    </source>
</evidence>
<feature type="signal peptide" evidence="2">
    <location>
        <begin position="1"/>
        <end position="18"/>
    </location>
</feature>
<accession>A0A5B8UJU5</accession>
<sequence>MKHLLLSCFSFLSLFLFAQTDSIRKIKPGQQTSFDKYELLIIALVGLLLLMGLRFWFKRTRKQ</sequence>
<dbReference type="EMBL" id="CP042433">
    <property type="protein sequence ID" value="QEC56967.1"/>
    <property type="molecule type" value="Genomic_DNA"/>
</dbReference>
<name>A0A5B8UJU5_9BACT</name>
<organism evidence="3 4">
    <name type="scientific">Flavisolibacter ginsenosidimutans</name>
    <dbReference type="NCBI Taxonomy" id="661481"/>
    <lineage>
        <taxon>Bacteria</taxon>
        <taxon>Pseudomonadati</taxon>
        <taxon>Bacteroidota</taxon>
        <taxon>Chitinophagia</taxon>
        <taxon>Chitinophagales</taxon>
        <taxon>Chitinophagaceae</taxon>
        <taxon>Flavisolibacter</taxon>
    </lineage>
</organism>
<reference evidence="3 4" key="1">
    <citation type="journal article" date="2015" name="Int. J. Syst. Evol. Microbiol.">
        <title>Flavisolibacter ginsenosidimutans sp. nov., with ginsenoside-converting activity isolated from soil used for cultivating ginseng.</title>
        <authorList>
            <person name="Zhao Y."/>
            <person name="Liu Q."/>
            <person name="Kang M.S."/>
            <person name="Jin F."/>
            <person name="Yu H."/>
            <person name="Im W.T."/>
        </authorList>
    </citation>
    <scope>NUCLEOTIDE SEQUENCE [LARGE SCALE GENOMIC DNA]</scope>
    <source>
        <strain evidence="3 4">Gsoil 636</strain>
    </source>
</reference>
<keyword evidence="1" id="KW-1133">Transmembrane helix</keyword>
<proteinExistence type="predicted"/>
<dbReference type="Proteomes" id="UP000321204">
    <property type="component" value="Chromosome"/>
</dbReference>
<dbReference type="RefSeq" id="WP_146788757.1">
    <property type="nucleotide sequence ID" value="NZ_BAABIO010000003.1"/>
</dbReference>
<feature type="transmembrane region" description="Helical" evidence="1">
    <location>
        <begin position="39"/>
        <end position="57"/>
    </location>
</feature>
<evidence type="ECO:0000313" key="4">
    <source>
        <dbReference type="Proteomes" id="UP000321204"/>
    </source>
</evidence>
<keyword evidence="1" id="KW-0472">Membrane</keyword>
<feature type="chain" id="PRO_5022868125" description="LPXTG cell wall anchor domain-containing protein" evidence="2">
    <location>
        <begin position="19"/>
        <end position="63"/>
    </location>
</feature>
<keyword evidence="4" id="KW-1185">Reference proteome</keyword>
<keyword evidence="2" id="KW-0732">Signal</keyword>
<protein>
    <recommendedName>
        <fullName evidence="5">LPXTG cell wall anchor domain-containing protein</fullName>
    </recommendedName>
</protein>
<keyword evidence="1" id="KW-0812">Transmembrane</keyword>
<evidence type="ECO:0000256" key="1">
    <source>
        <dbReference type="SAM" id="Phobius"/>
    </source>
</evidence>